<feature type="chain" id="PRO_5041375566" description="DUF7482 domain-containing protein" evidence="2">
    <location>
        <begin position="23"/>
        <end position="494"/>
    </location>
</feature>
<proteinExistence type="predicted"/>
<accession>A0AA37SWS3</accession>
<dbReference type="EMBL" id="BSOT01000005">
    <property type="protein sequence ID" value="GLR71007.1"/>
    <property type="molecule type" value="Genomic_DNA"/>
</dbReference>
<dbReference type="Proteomes" id="UP001156601">
    <property type="component" value="Unassembled WGS sequence"/>
</dbReference>
<comment type="caution">
    <text evidence="4">The sequence shown here is derived from an EMBL/GenBank/DDBJ whole genome shotgun (WGS) entry which is preliminary data.</text>
</comment>
<name>A0AA37SWS3_9ALTE</name>
<organism evidence="4 5">
    <name type="scientific">Agaribacter marinus</name>
    <dbReference type="NCBI Taxonomy" id="1431249"/>
    <lineage>
        <taxon>Bacteria</taxon>
        <taxon>Pseudomonadati</taxon>
        <taxon>Pseudomonadota</taxon>
        <taxon>Gammaproteobacteria</taxon>
        <taxon>Alteromonadales</taxon>
        <taxon>Alteromonadaceae</taxon>
        <taxon>Agaribacter</taxon>
    </lineage>
</organism>
<dbReference type="Gene3D" id="1.20.5.320">
    <property type="entry name" value="6-Phosphogluconate Dehydrogenase, domain 3"/>
    <property type="match status" value="1"/>
</dbReference>
<reference evidence="4" key="1">
    <citation type="journal article" date="2014" name="Int. J. Syst. Evol. Microbiol.">
        <title>Complete genome sequence of Corynebacterium casei LMG S-19264T (=DSM 44701T), isolated from a smear-ripened cheese.</title>
        <authorList>
            <consortium name="US DOE Joint Genome Institute (JGI-PGF)"/>
            <person name="Walter F."/>
            <person name="Albersmeier A."/>
            <person name="Kalinowski J."/>
            <person name="Ruckert C."/>
        </authorList>
    </citation>
    <scope>NUCLEOTIDE SEQUENCE</scope>
    <source>
        <strain evidence="4">NBRC 110023</strain>
    </source>
</reference>
<dbReference type="Pfam" id="PF24298">
    <property type="entry name" value="DUF7482"/>
    <property type="match status" value="1"/>
</dbReference>
<feature type="region of interest" description="Disordered" evidence="1">
    <location>
        <begin position="24"/>
        <end position="49"/>
    </location>
</feature>
<evidence type="ECO:0000259" key="3">
    <source>
        <dbReference type="Pfam" id="PF24298"/>
    </source>
</evidence>
<evidence type="ECO:0000256" key="2">
    <source>
        <dbReference type="SAM" id="SignalP"/>
    </source>
</evidence>
<feature type="domain" description="DUF7482" evidence="3">
    <location>
        <begin position="158"/>
        <end position="445"/>
    </location>
</feature>
<evidence type="ECO:0000313" key="5">
    <source>
        <dbReference type="Proteomes" id="UP001156601"/>
    </source>
</evidence>
<keyword evidence="2" id="KW-0732">Signal</keyword>
<dbReference type="RefSeq" id="WP_284217295.1">
    <property type="nucleotide sequence ID" value="NZ_BSOT01000005.1"/>
</dbReference>
<dbReference type="PROSITE" id="PS51257">
    <property type="entry name" value="PROKAR_LIPOPROTEIN"/>
    <property type="match status" value="1"/>
</dbReference>
<protein>
    <recommendedName>
        <fullName evidence="3">DUF7482 domain-containing protein</fullName>
    </recommendedName>
</protein>
<feature type="compositionally biased region" description="Low complexity" evidence="1">
    <location>
        <begin position="27"/>
        <end position="49"/>
    </location>
</feature>
<evidence type="ECO:0000256" key="1">
    <source>
        <dbReference type="SAM" id="MobiDB-lite"/>
    </source>
</evidence>
<feature type="signal peptide" evidence="2">
    <location>
        <begin position="1"/>
        <end position="22"/>
    </location>
</feature>
<reference evidence="4" key="2">
    <citation type="submission" date="2023-01" db="EMBL/GenBank/DDBJ databases">
        <title>Draft genome sequence of Agaribacter marinus strain NBRC 110023.</title>
        <authorList>
            <person name="Sun Q."/>
            <person name="Mori K."/>
        </authorList>
    </citation>
    <scope>NUCLEOTIDE SEQUENCE</scope>
    <source>
        <strain evidence="4">NBRC 110023</strain>
    </source>
</reference>
<evidence type="ECO:0000313" key="4">
    <source>
        <dbReference type="EMBL" id="GLR71007.1"/>
    </source>
</evidence>
<sequence length="494" mass="51433">MTIKYKKLLTATFVSMILTACSGDDGATGPQGPQGEQGPAGPQGPVAEVPPESDITVAGGRLAQDFADRTAAITNAFELVAGSPAEFEADEDDVAPGPPSVGADIPVTYFGPAPSDSNPRLIGPVQLLKSGTVDTSGEMATTTIPLYEGRLASGGPKDGQRFWYIVTDTSDRDNAAALGLNFSEKLAFTDVAAPGDTFAPSAVRRGFYDEDGVLVTTGGAVDFSSVRSIESSSTDTSGTNNLISALTITPGAIGTDVGDADGFYSPLVRISNARDHIYNAPMISFNTDEDDLSPYCDGISEDEEEAARAILHDSVVSICPGEDGEPGTVTLELAVGFSFGRPVLYLSTDASVDLPAALEGAVFAPALANIPVGRDDSLFSGIERIFGFTNGATNDPDGMVHPQRQGFNSAILGEGGPLQVLGGIPTVATDYSPLWDLNLGEWTQEAIDNGYRARMTEEFAILGMVERGFLTGPGGSPYGSNGIIINCPIVQRLL</sequence>
<dbReference type="AlphaFoldDB" id="A0AA37SWS3"/>
<keyword evidence="5" id="KW-1185">Reference proteome</keyword>
<dbReference type="InterPro" id="IPR055905">
    <property type="entry name" value="DUF7482"/>
</dbReference>
<gene>
    <name evidence="4" type="ORF">GCM10007852_19150</name>
</gene>